<evidence type="ECO:0000313" key="2">
    <source>
        <dbReference type="Proteomes" id="UP000510934"/>
    </source>
</evidence>
<dbReference type="EMBL" id="CP059052">
    <property type="protein sequence ID" value="QLJ12527.1"/>
    <property type="molecule type" value="Genomic_DNA"/>
</dbReference>
<sequence length="224" mass="24916">MAKHSKTAGINRLAPLNDLINGNHQDRFLGSQQTQSFPYPHYSFSNNRKWEVHFTLGMASNDQKLRLINEVTATGNPLNVAYFLSVENLEMWIDAELAGLCRFQVTGDGDQDENNQCRAPSDAETPLKIQVNLHAAFVRPQFRSLGFGEALCVQLSNVVGNGILNRLVSQPISSPSIDITISADLESAEGERFCNQLSELLQSKMAVLYKIISIPYRIIDDAAY</sequence>
<evidence type="ECO:0000313" key="1">
    <source>
        <dbReference type="EMBL" id="QLJ12527.1"/>
    </source>
</evidence>
<dbReference type="Proteomes" id="UP000510934">
    <property type="component" value="Chromosome"/>
</dbReference>
<gene>
    <name evidence="1" type="ORF">H0H12_18930</name>
</gene>
<reference evidence="1 2" key="1">
    <citation type="journal article" date="2009" name="Mikrobiologiia">
        <title>[Phenanthren biodegradation and interaction of Pseudomonas putida BS3701 and Burkholderia sp.BS3702 in plant rhizosphere].</title>
        <authorList>
            <person name="Ovchinnikova A.A."/>
            <person name="Vetrova A.A."/>
            <person name="Filonov A.E."/>
            <person name="Boronin A.M."/>
        </authorList>
    </citation>
    <scope>NUCLEOTIDE SEQUENCE [LARGE SCALE GENOMIC DNA]</scope>
    <source>
        <strain evidence="1 2">BS3701</strain>
    </source>
</reference>
<protein>
    <recommendedName>
        <fullName evidence="3">N-acetyltransferase domain-containing protein</fullName>
    </recommendedName>
</protein>
<organism evidence="1 2">
    <name type="scientific">Pseudomonas putida</name>
    <name type="common">Arthrobacter siderocapsulatus</name>
    <dbReference type="NCBI Taxonomy" id="303"/>
    <lineage>
        <taxon>Bacteria</taxon>
        <taxon>Pseudomonadati</taxon>
        <taxon>Pseudomonadota</taxon>
        <taxon>Gammaproteobacteria</taxon>
        <taxon>Pseudomonadales</taxon>
        <taxon>Pseudomonadaceae</taxon>
        <taxon>Pseudomonas</taxon>
    </lineage>
</organism>
<dbReference type="AlphaFoldDB" id="A0A7D5VWF7"/>
<dbReference type="RefSeq" id="WP_180688396.1">
    <property type="nucleotide sequence ID" value="NZ_CP059052.1"/>
</dbReference>
<accession>A0A7D5VWF7</accession>
<name>A0A7D5VWF7_PSEPU</name>
<evidence type="ECO:0008006" key="3">
    <source>
        <dbReference type="Google" id="ProtNLM"/>
    </source>
</evidence>
<proteinExistence type="predicted"/>